<protein>
    <submittedName>
        <fullName evidence="3">Uncharacterized protein</fullName>
    </submittedName>
</protein>
<dbReference type="Pfam" id="PF19915">
    <property type="entry name" value="bpX0"/>
    <property type="match status" value="1"/>
</dbReference>
<accession>A0A2S8G5K7</accession>
<proteinExistence type="predicted"/>
<feature type="domain" description="MoxR-vWA-beta-propeller ternary system" evidence="1">
    <location>
        <begin position="34"/>
        <end position="193"/>
    </location>
</feature>
<reference evidence="3 4" key="1">
    <citation type="submission" date="2018-02" db="EMBL/GenBank/DDBJ databases">
        <title>Comparative genomes isolates from brazilian mangrove.</title>
        <authorList>
            <person name="Araujo J.E."/>
            <person name="Taketani R.G."/>
            <person name="Silva M.C.P."/>
            <person name="Loureco M.V."/>
            <person name="Andreote F.D."/>
        </authorList>
    </citation>
    <scope>NUCLEOTIDE SEQUENCE [LARGE SCALE GENOMIC DNA]</scope>
    <source>
        <strain evidence="3 4">Hex-1 MGV</strain>
    </source>
</reference>
<comment type="caution">
    <text evidence="3">The sequence shown here is derived from an EMBL/GenBank/DDBJ whole genome shotgun (WGS) entry which is preliminary data.</text>
</comment>
<dbReference type="EMBL" id="PUHY01000004">
    <property type="protein sequence ID" value="PQO39541.1"/>
    <property type="molecule type" value="Genomic_DNA"/>
</dbReference>
<dbReference type="AlphaFoldDB" id="A0A2S8G5K7"/>
<dbReference type="InterPro" id="IPR045554">
    <property type="entry name" value="bpX0"/>
</dbReference>
<sequence>MNTDIEVAKNYLLPPERSFWKWDDDGEVITLKSGATVVFREELAQILQRLGSQGLPPLASVLLVLASTRDRCYISVGDVLATIGWPRPTEKMNRLVESLFVDPDGIGKLRKLSPDLKNSIEAKVNLCQIIFENTTSVVDGEQIKCIVQYLRDGLHEVLADSRTSNSPMNRIVLDDLRQLRSSMDAVDPQTLALRQETSLDTLPEAAEIELPLGQRARTLIDEIQSDDELQGLARLARQLMAAVTLPRRLADPEEIAMGGVSDISNRGPLDRLLLTELVHDDLTLAVRVSSNEALYLRRESPPRDAWREFSILLDSGIRMWGVPRVFATAVSLALLTSADQHTSVNAFRAKGTLLDDVDLLSREGLLNHMQVLDPSIHPGDSLVAFAEAMGEGENASPILVTTEDVLEDESFQRELAKAAFPAMYLAVVQRDGTFRLIERNERGRRIICSVKLDLDRVLQPTKQKRAPLVQPERRKDLPAIFSIRPFPLFVSVNTQYSQLMDLGVQGFLGIGKDGHLHHWRSLSNFGAYVWPVDIPAGQLVWHDYDKSEQLVYAVVLEHKSRKRHLLKIDLDRETCDVVLLKIEQAHFTPMAVHGGVLLAQLHPDFVAIDTTTGDVRHQLSVPELYPPGLGRFCRFNKNTWHAVAFNGTTTCLEQVSPARTDVNQPFIHVFEYDGGNGPLGITSDGSFHCTMTGETWEYFPRATWAAEPPRVTSFEHRVLLENSRGTAFVVDVRERTKQQCTGNHAYSALHPQVSRFVTPSNTRHRFTHISVERAGADFRLVLTTHKGTRHALEMRPTRVHRLRQMKLELAKSLTDSERQTLRTFKPVDAPNLGCKLSQAEWTDGSKAFLDQRGMLHLKPADPSVPEVTIVLKDGALAGWLSDGRLWGDSYFTGTSVEATVEQEAFDVAVLGFIRGII</sequence>
<evidence type="ECO:0000259" key="1">
    <source>
        <dbReference type="Pfam" id="PF19915"/>
    </source>
</evidence>
<evidence type="ECO:0000259" key="2">
    <source>
        <dbReference type="Pfam" id="PF19917"/>
    </source>
</evidence>
<name>A0A2S8G5K7_9BACT</name>
<feature type="domain" description="MoxR-vWA-beta-propeller ternary system" evidence="2">
    <location>
        <begin position="837"/>
        <end position="907"/>
    </location>
</feature>
<evidence type="ECO:0000313" key="4">
    <source>
        <dbReference type="Proteomes" id="UP000238322"/>
    </source>
</evidence>
<dbReference type="InterPro" id="IPR045553">
    <property type="entry name" value="bpX1"/>
</dbReference>
<evidence type="ECO:0000313" key="3">
    <source>
        <dbReference type="EMBL" id="PQO39541.1"/>
    </source>
</evidence>
<dbReference type="RefSeq" id="WP_105327978.1">
    <property type="nucleotide sequence ID" value="NZ_PUHY01000004.1"/>
</dbReference>
<organism evidence="3 4">
    <name type="scientific">Blastopirellula marina</name>
    <dbReference type="NCBI Taxonomy" id="124"/>
    <lineage>
        <taxon>Bacteria</taxon>
        <taxon>Pseudomonadati</taxon>
        <taxon>Planctomycetota</taxon>
        <taxon>Planctomycetia</taxon>
        <taxon>Pirellulales</taxon>
        <taxon>Pirellulaceae</taxon>
        <taxon>Blastopirellula</taxon>
    </lineage>
</organism>
<dbReference type="Proteomes" id="UP000238322">
    <property type="component" value="Unassembled WGS sequence"/>
</dbReference>
<gene>
    <name evidence="3" type="ORF">C5Y83_02000</name>
</gene>
<dbReference type="Pfam" id="PF19917">
    <property type="entry name" value="bpX1"/>
    <property type="match status" value="1"/>
</dbReference>
<dbReference type="OrthoDB" id="211519at2"/>